<organism evidence="5">
    <name type="scientific">Haemonchus placei</name>
    <name type="common">Barber's pole worm</name>
    <dbReference type="NCBI Taxonomy" id="6290"/>
    <lineage>
        <taxon>Eukaryota</taxon>
        <taxon>Metazoa</taxon>
        <taxon>Ecdysozoa</taxon>
        <taxon>Nematoda</taxon>
        <taxon>Chromadorea</taxon>
        <taxon>Rhabditida</taxon>
        <taxon>Rhabditina</taxon>
        <taxon>Rhabditomorpha</taxon>
        <taxon>Strongyloidea</taxon>
        <taxon>Trichostrongylidae</taxon>
        <taxon>Haemonchus</taxon>
    </lineage>
</organism>
<feature type="chain" id="PRO_5043123419" evidence="2">
    <location>
        <begin position="19"/>
        <end position="61"/>
    </location>
</feature>
<evidence type="ECO:0000256" key="2">
    <source>
        <dbReference type="SAM" id="SignalP"/>
    </source>
</evidence>
<dbReference type="AlphaFoldDB" id="A0A0N4W561"/>
<evidence type="ECO:0000256" key="1">
    <source>
        <dbReference type="SAM" id="MobiDB-lite"/>
    </source>
</evidence>
<name>A0A0N4W561_HAEPC</name>
<evidence type="ECO:0000313" key="4">
    <source>
        <dbReference type="Proteomes" id="UP000268014"/>
    </source>
</evidence>
<keyword evidence="2" id="KW-0732">Signal</keyword>
<reference evidence="3 4" key="2">
    <citation type="submission" date="2018-11" db="EMBL/GenBank/DDBJ databases">
        <authorList>
            <consortium name="Pathogen Informatics"/>
        </authorList>
    </citation>
    <scope>NUCLEOTIDE SEQUENCE [LARGE SCALE GENOMIC DNA]</scope>
    <source>
        <strain evidence="3 4">MHpl1</strain>
    </source>
</reference>
<dbReference type="EMBL" id="UZAF01016285">
    <property type="protein sequence ID" value="VDO24800.1"/>
    <property type="molecule type" value="Genomic_DNA"/>
</dbReference>
<protein>
    <submittedName>
        <fullName evidence="3 5">Uncharacterized protein</fullName>
    </submittedName>
</protein>
<feature type="region of interest" description="Disordered" evidence="1">
    <location>
        <begin position="40"/>
        <end position="61"/>
    </location>
</feature>
<dbReference type="WBParaSite" id="HPLM_0000507501-mRNA-1">
    <property type="protein sequence ID" value="HPLM_0000507501-mRNA-1"/>
    <property type="gene ID" value="HPLM_0000507501"/>
</dbReference>
<evidence type="ECO:0000313" key="5">
    <source>
        <dbReference type="WBParaSite" id="HPLM_0000507501-mRNA-1"/>
    </source>
</evidence>
<reference evidence="5" key="1">
    <citation type="submission" date="2017-02" db="UniProtKB">
        <authorList>
            <consortium name="WormBaseParasite"/>
        </authorList>
    </citation>
    <scope>IDENTIFICATION</scope>
</reference>
<feature type="compositionally biased region" description="Polar residues" evidence="1">
    <location>
        <begin position="41"/>
        <end position="61"/>
    </location>
</feature>
<sequence length="61" mass="6818">MLLQFCFILLQFVKPTFNKEETARLVRATMVGEGLKINMGRSASTMSSTTQLPRPSGAQQR</sequence>
<dbReference type="Proteomes" id="UP000268014">
    <property type="component" value="Unassembled WGS sequence"/>
</dbReference>
<keyword evidence="4" id="KW-1185">Reference proteome</keyword>
<gene>
    <name evidence="3" type="ORF">HPLM_LOCUS5067</name>
</gene>
<accession>A0A0N4W561</accession>
<feature type="signal peptide" evidence="2">
    <location>
        <begin position="1"/>
        <end position="18"/>
    </location>
</feature>
<evidence type="ECO:0000313" key="3">
    <source>
        <dbReference type="EMBL" id="VDO24800.1"/>
    </source>
</evidence>
<proteinExistence type="predicted"/>